<accession>A0A158REX9</accession>
<reference evidence="4" key="1">
    <citation type="submission" date="2016-04" db="UniProtKB">
        <authorList>
            <consortium name="WormBaseParasite"/>
        </authorList>
    </citation>
    <scope>IDENTIFICATION</scope>
</reference>
<keyword evidence="1" id="KW-0812">Transmembrane</keyword>
<keyword evidence="3" id="KW-1185">Reference proteome</keyword>
<evidence type="ECO:0000313" key="4">
    <source>
        <dbReference type="WBParaSite" id="TTAC_0000829701-mRNA-1"/>
    </source>
</evidence>
<organism evidence="4">
    <name type="scientific">Hydatigena taeniaeformis</name>
    <name type="common">Feline tapeworm</name>
    <name type="synonym">Taenia taeniaeformis</name>
    <dbReference type="NCBI Taxonomy" id="6205"/>
    <lineage>
        <taxon>Eukaryota</taxon>
        <taxon>Metazoa</taxon>
        <taxon>Spiralia</taxon>
        <taxon>Lophotrochozoa</taxon>
        <taxon>Platyhelminthes</taxon>
        <taxon>Cestoda</taxon>
        <taxon>Eucestoda</taxon>
        <taxon>Cyclophyllidea</taxon>
        <taxon>Taeniidae</taxon>
        <taxon>Hydatigera</taxon>
    </lineage>
</organism>
<name>A0A158REX9_HYDTA</name>
<proteinExistence type="predicted"/>
<protein>
    <submittedName>
        <fullName evidence="4">DUF5727 domain-containing protein</fullName>
    </submittedName>
</protein>
<evidence type="ECO:0000313" key="3">
    <source>
        <dbReference type="Proteomes" id="UP000274429"/>
    </source>
</evidence>
<dbReference type="AlphaFoldDB" id="A0A158REX9"/>
<dbReference type="EMBL" id="UYWX01020477">
    <property type="protein sequence ID" value="VDM32807.1"/>
    <property type="molecule type" value="Genomic_DNA"/>
</dbReference>
<evidence type="ECO:0000256" key="1">
    <source>
        <dbReference type="SAM" id="Phobius"/>
    </source>
</evidence>
<dbReference type="WBParaSite" id="TTAC_0000829701-mRNA-1">
    <property type="protein sequence ID" value="TTAC_0000829701-mRNA-1"/>
    <property type="gene ID" value="TTAC_0000829701"/>
</dbReference>
<keyword evidence="1" id="KW-1133">Transmembrane helix</keyword>
<gene>
    <name evidence="2" type="ORF">TTAC_LOCUS8282</name>
</gene>
<sequence length="345" mass="37809">MNVGGERALMYFACCNSDLAMQETDITLVASEVCESLLTNPLGEMSGWEDIWIHAGQSPVTPPQVCWRRSSFCSAWHTSTATLASPYSLLQLNVLYIEGEERPKPRGSRVKISSETHATINLTHSTWQKRLTILASPRSGLLQVSTACQRHVRPTRLLTVVCLSTDEVDLRTSFRLSQFVKGEATPQIDFAVKGAIVTHFHFRIISDMVKNTTSDLSVFHAAFLPPNKEDFDLLIWGTSTSVLMVPVKFNQSDECTKPLWLTHQVNMLFVFVAVFVGGGVVVRFRHGDDIVGPSTSSPHFGGLALTNRASVPGVGGTPVSATKTWKNELNHGAAAQANLSLCPIE</sequence>
<dbReference type="Proteomes" id="UP000274429">
    <property type="component" value="Unassembled WGS sequence"/>
</dbReference>
<keyword evidence="1" id="KW-0472">Membrane</keyword>
<reference evidence="2 3" key="2">
    <citation type="submission" date="2018-11" db="EMBL/GenBank/DDBJ databases">
        <authorList>
            <consortium name="Pathogen Informatics"/>
        </authorList>
    </citation>
    <scope>NUCLEOTIDE SEQUENCE [LARGE SCALE GENOMIC DNA]</scope>
</reference>
<feature type="transmembrane region" description="Helical" evidence="1">
    <location>
        <begin position="265"/>
        <end position="284"/>
    </location>
</feature>
<evidence type="ECO:0000313" key="2">
    <source>
        <dbReference type="EMBL" id="VDM32807.1"/>
    </source>
</evidence>